<evidence type="ECO:0000313" key="2">
    <source>
        <dbReference type="EMBL" id="KAK8782498.1"/>
    </source>
</evidence>
<proteinExistence type="predicted"/>
<dbReference type="Proteomes" id="UP001321473">
    <property type="component" value="Unassembled WGS sequence"/>
</dbReference>
<feature type="compositionally biased region" description="Basic residues" evidence="1">
    <location>
        <begin position="50"/>
        <end position="59"/>
    </location>
</feature>
<reference evidence="2 3" key="1">
    <citation type="journal article" date="2023" name="Arcadia Sci">
        <title>De novo assembly of a long-read Amblyomma americanum tick genome.</title>
        <authorList>
            <person name="Chou S."/>
            <person name="Poskanzer K.E."/>
            <person name="Rollins M."/>
            <person name="Thuy-Boun P.S."/>
        </authorList>
    </citation>
    <scope>NUCLEOTIDE SEQUENCE [LARGE SCALE GENOMIC DNA]</scope>
    <source>
        <strain evidence="2">F_SG_1</strain>
        <tissue evidence="2">Salivary glands</tissue>
    </source>
</reference>
<protein>
    <submittedName>
        <fullName evidence="2">Uncharacterized protein</fullName>
    </submittedName>
</protein>
<comment type="caution">
    <text evidence="2">The sequence shown here is derived from an EMBL/GenBank/DDBJ whole genome shotgun (WGS) entry which is preliminary data.</text>
</comment>
<feature type="region of interest" description="Disordered" evidence="1">
    <location>
        <begin position="50"/>
        <end position="72"/>
    </location>
</feature>
<gene>
    <name evidence="2" type="ORF">V5799_016162</name>
</gene>
<organism evidence="2 3">
    <name type="scientific">Amblyomma americanum</name>
    <name type="common">Lone star tick</name>
    <dbReference type="NCBI Taxonomy" id="6943"/>
    <lineage>
        <taxon>Eukaryota</taxon>
        <taxon>Metazoa</taxon>
        <taxon>Ecdysozoa</taxon>
        <taxon>Arthropoda</taxon>
        <taxon>Chelicerata</taxon>
        <taxon>Arachnida</taxon>
        <taxon>Acari</taxon>
        <taxon>Parasitiformes</taxon>
        <taxon>Ixodida</taxon>
        <taxon>Ixodoidea</taxon>
        <taxon>Ixodidae</taxon>
        <taxon>Amblyomminae</taxon>
        <taxon>Amblyomma</taxon>
    </lineage>
</organism>
<evidence type="ECO:0000256" key="1">
    <source>
        <dbReference type="SAM" id="MobiDB-lite"/>
    </source>
</evidence>
<accession>A0AAQ4F775</accession>
<keyword evidence="3" id="KW-1185">Reference proteome</keyword>
<name>A0AAQ4F775_AMBAM</name>
<dbReference type="EMBL" id="JARKHS020006609">
    <property type="protein sequence ID" value="KAK8782498.1"/>
    <property type="molecule type" value="Genomic_DNA"/>
</dbReference>
<evidence type="ECO:0000313" key="3">
    <source>
        <dbReference type="Proteomes" id="UP001321473"/>
    </source>
</evidence>
<dbReference type="AlphaFoldDB" id="A0AAQ4F775"/>
<sequence length="211" mass="24577">MSRKRDDPAWWEARRRKDVEFRRKRGYEAHWNQRYASLWQYRVDEARQRRRTENRRVHHAPPPSSSSASVNVAPPTHDVLMRLRTDVRTSPCATSTSLQCASDDRDHWPISLCKEMGLDVKVRICAGCGCPIASFPVPGVSTQTERELKATQTPELTNLTDNCHPFSHLHFATLRGSSHSCLRKLAGARYKRWALKGRCWSKYIWLRHKRQ</sequence>